<proteinExistence type="predicted"/>
<reference evidence="2" key="1">
    <citation type="submission" date="2018-05" db="EMBL/GenBank/DDBJ databases">
        <authorList>
            <person name="Lanie J.A."/>
            <person name="Ng W.-L."/>
            <person name="Kazmierczak K.M."/>
            <person name="Andrzejewski T.M."/>
            <person name="Davidsen T.M."/>
            <person name="Wayne K.J."/>
            <person name="Tettelin H."/>
            <person name="Glass J.I."/>
            <person name="Rusch D."/>
            <person name="Podicherti R."/>
            <person name="Tsui H.-C.T."/>
            <person name="Winkler M.E."/>
        </authorList>
    </citation>
    <scope>NUCLEOTIDE SEQUENCE</scope>
</reference>
<organism evidence="2">
    <name type="scientific">marine metagenome</name>
    <dbReference type="NCBI Taxonomy" id="408172"/>
    <lineage>
        <taxon>unclassified sequences</taxon>
        <taxon>metagenomes</taxon>
        <taxon>ecological metagenomes</taxon>
    </lineage>
</organism>
<dbReference type="InterPro" id="IPR037165">
    <property type="entry name" value="AldOxase/xan_DH_Mopterin-bd_sf"/>
</dbReference>
<dbReference type="InterPro" id="IPR046867">
    <property type="entry name" value="AldOxase/xan_DH_MoCoBD2"/>
</dbReference>
<dbReference type="InterPro" id="IPR052516">
    <property type="entry name" value="N-heterocyclic_Hydroxylase"/>
</dbReference>
<name>A0A382KGQ9_9ZZZZ</name>
<feature type="domain" description="Aldehyde oxidase/xanthine dehydrogenase second molybdopterin binding" evidence="1">
    <location>
        <begin position="15"/>
        <end position="267"/>
    </location>
</feature>
<dbReference type="Gene3D" id="3.30.365.10">
    <property type="entry name" value="Aldehyde oxidase/xanthine dehydrogenase, molybdopterin binding domain"/>
    <property type="match status" value="2"/>
</dbReference>
<dbReference type="PANTHER" id="PTHR47495:SF2">
    <property type="entry name" value="ALDEHYDE DEHYDROGENASE"/>
    <property type="match status" value="1"/>
</dbReference>
<dbReference type="Pfam" id="PF20256">
    <property type="entry name" value="MoCoBD_2"/>
    <property type="match status" value="1"/>
</dbReference>
<dbReference type="GO" id="GO:0016491">
    <property type="term" value="F:oxidoreductase activity"/>
    <property type="evidence" value="ECO:0007669"/>
    <property type="project" value="InterPro"/>
</dbReference>
<evidence type="ECO:0000313" key="2">
    <source>
        <dbReference type="EMBL" id="SVC23256.1"/>
    </source>
</evidence>
<dbReference type="AlphaFoldDB" id="A0A382KGQ9"/>
<sequence>MRECLNALKTHPSWVNRKTNTDEGWGIAVGLWPCGVSPASAVCRILDDGTVQVQVGSVDISGINSGFVQIIAEVLSVDPSQVEIIQGDSRMSPAAPPSGGSQVSYSLAGPIRKASETVKDQLAKLAAENFEASQEDLVFEDGSVHVSGYPGKSMTLGMLAKEAEGKKGGDGPVMASASESLENNAPAVSLHAVRVKVDRDTGEVTPLQYIAVQDVGFAINPMLIEGQMHGGVLQGLGWALWEEMPFDLQGQLLASNFLDYVIPRSNDSLDIECVIVENPSPEGPLGIRGVGEPPIVPGAAAVANAVREATGIRCEQLPIRPQSLWTGMKEA</sequence>
<dbReference type="EMBL" id="UINC01080376">
    <property type="protein sequence ID" value="SVC23256.1"/>
    <property type="molecule type" value="Genomic_DNA"/>
</dbReference>
<dbReference type="SUPFAM" id="SSF56003">
    <property type="entry name" value="Molybdenum cofactor-binding domain"/>
    <property type="match status" value="1"/>
</dbReference>
<protein>
    <recommendedName>
        <fullName evidence="1">Aldehyde oxidase/xanthine dehydrogenase second molybdopterin binding domain-containing protein</fullName>
    </recommendedName>
</protein>
<evidence type="ECO:0000259" key="1">
    <source>
        <dbReference type="Pfam" id="PF20256"/>
    </source>
</evidence>
<gene>
    <name evidence="2" type="ORF">METZ01_LOCUS276110</name>
</gene>
<dbReference type="PANTHER" id="PTHR47495">
    <property type="entry name" value="ALDEHYDE DEHYDROGENASE"/>
    <property type="match status" value="1"/>
</dbReference>
<accession>A0A382KGQ9</accession>